<comment type="caution">
    <text evidence="2">The sequence shown here is derived from an EMBL/GenBank/DDBJ whole genome shotgun (WGS) entry which is preliminary data.</text>
</comment>
<evidence type="ECO:0000313" key="2">
    <source>
        <dbReference type="EMBL" id="PGQ05748.1"/>
    </source>
</evidence>
<reference evidence="2 3" key="1">
    <citation type="submission" date="2017-09" db="EMBL/GenBank/DDBJ databases">
        <title>Large-scale bioinformatics analysis of Bacillus genomes uncovers conserved roles of natural products in bacterial physiology.</title>
        <authorList>
            <consortium name="Agbiome Team Llc"/>
            <person name="Bleich R.M."/>
            <person name="Grubbs K.J."/>
            <person name="Santa Maria K.C."/>
            <person name="Allen S.E."/>
            <person name="Farag S."/>
            <person name="Shank E.A."/>
            <person name="Bowers A."/>
        </authorList>
    </citation>
    <scope>NUCLEOTIDE SEQUENCE [LARGE SCALE GENOMIC DNA]</scope>
    <source>
        <strain evidence="2 3">AFS046104</strain>
    </source>
</reference>
<sequence length="292" mass="34041">MPWEDVVNSIEEAKQLSRPMDYDYLDLLKNRFTYLRKYTPTLLDVLEFTSTKSGEPLLQAIDTIKEMNRHSKRKIPEDAPLNFVPNRWKKHVFSDDGSIDRHYYEMAVLTELRNLVRSGNVSITGSRQHQDFEEYLISKDQWEKEKYNNRLVVPPSVEDYLFERMESLQKRLTWITANISDIEGVNFENGYLHIQRLEKNVPDAARNYSLSLYQLLPRVKLTDLLMEVSEWTGFEKQFLHASTLQPPKEEEKPAIMAAIMAMGTNVGLTKMAEATDGISYRQNVYCITVAFV</sequence>
<dbReference type="EMBL" id="NUJQ01000044">
    <property type="protein sequence ID" value="PGQ05748.1"/>
    <property type="molecule type" value="Genomic_DNA"/>
</dbReference>
<evidence type="ECO:0000259" key="1">
    <source>
        <dbReference type="Pfam" id="PF01526"/>
    </source>
</evidence>
<proteinExistence type="predicted"/>
<organism evidence="2 3">
    <name type="scientific">Bacillus cereus</name>
    <dbReference type="NCBI Taxonomy" id="1396"/>
    <lineage>
        <taxon>Bacteria</taxon>
        <taxon>Bacillati</taxon>
        <taxon>Bacillota</taxon>
        <taxon>Bacilli</taxon>
        <taxon>Bacillales</taxon>
        <taxon>Bacillaceae</taxon>
        <taxon>Bacillus</taxon>
        <taxon>Bacillus cereus group</taxon>
    </lineage>
</organism>
<name>A0A2C0EHT6_BACCE</name>
<dbReference type="GO" id="GO:0006313">
    <property type="term" value="P:DNA transposition"/>
    <property type="evidence" value="ECO:0007669"/>
    <property type="project" value="InterPro"/>
</dbReference>
<protein>
    <recommendedName>
        <fullName evidence="1">Tn3 transposase DDE domain-containing protein</fullName>
    </recommendedName>
</protein>
<dbReference type="AlphaFoldDB" id="A0A2C0EHT6"/>
<dbReference type="Proteomes" id="UP000221438">
    <property type="component" value="Unassembled WGS sequence"/>
</dbReference>
<gene>
    <name evidence="2" type="ORF">COA08_25655</name>
</gene>
<evidence type="ECO:0000313" key="3">
    <source>
        <dbReference type="Proteomes" id="UP000221438"/>
    </source>
</evidence>
<dbReference type="Pfam" id="PF01526">
    <property type="entry name" value="DDE_Tnp_Tn3"/>
    <property type="match status" value="1"/>
</dbReference>
<accession>A0A2C0EHT6</accession>
<feature type="domain" description="Tn3 transposase DDE" evidence="1">
    <location>
        <begin position="223"/>
        <end position="282"/>
    </location>
</feature>
<dbReference type="GO" id="GO:0004803">
    <property type="term" value="F:transposase activity"/>
    <property type="evidence" value="ECO:0007669"/>
    <property type="project" value="InterPro"/>
</dbReference>
<dbReference type="InterPro" id="IPR002513">
    <property type="entry name" value="Tn3_Tnp_DDE_dom"/>
</dbReference>